<dbReference type="PANTHER" id="PTHR35249:SF2">
    <property type="entry name" value="DYNEIN REGULATORY COMPLEX SUBUNIT 7"/>
    <property type="match status" value="1"/>
</dbReference>
<accession>A0A3P9LSY5</accession>
<evidence type="ECO:0000256" key="5">
    <source>
        <dbReference type="ARBA" id="ARBA00022782"/>
    </source>
</evidence>
<dbReference type="Pfam" id="PF24671">
    <property type="entry name" value="DRC7_C"/>
    <property type="match status" value="1"/>
</dbReference>
<evidence type="ECO:0000259" key="17">
    <source>
        <dbReference type="Pfam" id="PF24671"/>
    </source>
</evidence>
<proteinExistence type="inferred from homology"/>
<keyword evidence="4" id="KW-0963">Cytoplasm</keyword>
<feature type="chain" id="PRO_5018005565" description="Dynein regulatory complex subunit 7" evidence="14">
    <location>
        <begin position="23"/>
        <end position="814"/>
    </location>
</feature>
<evidence type="ECO:0000256" key="9">
    <source>
        <dbReference type="ARBA" id="ARBA00023069"/>
    </source>
</evidence>
<reference key="1">
    <citation type="journal article" date="2007" name="Nature">
        <title>The medaka draft genome and insights into vertebrate genome evolution.</title>
        <authorList>
            <person name="Kasahara M."/>
            <person name="Naruse K."/>
            <person name="Sasaki S."/>
            <person name="Nakatani Y."/>
            <person name="Qu W."/>
            <person name="Ahsan B."/>
            <person name="Yamada T."/>
            <person name="Nagayasu Y."/>
            <person name="Doi K."/>
            <person name="Kasai Y."/>
            <person name="Jindo T."/>
            <person name="Kobayashi D."/>
            <person name="Shimada A."/>
            <person name="Toyoda A."/>
            <person name="Kuroki Y."/>
            <person name="Fujiyama A."/>
            <person name="Sasaki T."/>
            <person name="Shimizu A."/>
            <person name="Asakawa S."/>
            <person name="Shimizu N."/>
            <person name="Hashimoto S."/>
            <person name="Yang J."/>
            <person name="Lee Y."/>
            <person name="Matsushima K."/>
            <person name="Sugano S."/>
            <person name="Sakaizumi M."/>
            <person name="Narita T."/>
            <person name="Ohishi K."/>
            <person name="Haga S."/>
            <person name="Ohta F."/>
            <person name="Nomoto H."/>
            <person name="Nogata K."/>
            <person name="Morishita T."/>
            <person name="Endo T."/>
            <person name="Shin-I T."/>
            <person name="Takeda H."/>
            <person name="Morishita S."/>
            <person name="Kohara Y."/>
        </authorList>
    </citation>
    <scope>NUCLEOTIDE SEQUENCE [LARGE SCALE GENOMIC DNA]</scope>
    <source>
        <strain>Hd-rR</strain>
    </source>
</reference>
<name>A0A3P9LSY5_ORYLA</name>
<evidence type="ECO:0000256" key="13">
    <source>
        <dbReference type="ARBA" id="ARBA00031733"/>
    </source>
</evidence>
<evidence type="ECO:0000259" key="15">
    <source>
        <dbReference type="Pfam" id="PF24656"/>
    </source>
</evidence>
<keyword evidence="7" id="KW-0744">Spermatogenesis</keyword>
<evidence type="ECO:0000256" key="11">
    <source>
        <dbReference type="ARBA" id="ARBA00023273"/>
    </source>
</evidence>
<dbReference type="GO" id="GO:0007283">
    <property type="term" value="P:spermatogenesis"/>
    <property type="evidence" value="ECO:0007669"/>
    <property type="project" value="UniProtKB-KW"/>
</dbReference>
<protein>
    <recommendedName>
        <fullName evidence="3">Dynein regulatory complex subunit 7</fullName>
    </recommendedName>
    <alternativeName>
        <fullName evidence="12">Coiled-coil domain-containing protein 135</fullName>
    </alternativeName>
    <alternativeName>
        <fullName evidence="13">Coiled-coil domain-containing protein lobo homolog</fullName>
    </alternativeName>
</protein>
<organism evidence="18 19">
    <name type="scientific">Oryzias latipes</name>
    <name type="common">Japanese rice fish</name>
    <name type="synonym">Japanese killifish</name>
    <dbReference type="NCBI Taxonomy" id="8090"/>
    <lineage>
        <taxon>Eukaryota</taxon>
        <taxon>Metazoa</taxon>
        <taxon>Chordata</taxon>
        <taxon>Craniata</taxon>
        <taxon>Vertebrata</taxon>
        <taxon>Euteleostomi</taxon>
        <taxon>Actinopterygii</taxon>
        <taxon>Neopterygii</taxon>
        <taxon>Teleostei</taxon>
        <taxon>Neoteleostei</taxon>
        <taxon>Acanthomorphata</taxon>
        <taxon>Ovalentaria</taxon>
        <taxon>Atherinomorphae</taxon>
        <taxon>Beloniformes</taxon>
        <taxon>Adrianichthyidae</taxon>
        <taxon>Oryziinae</taxon>
        <taxon>Oryzias</taxon>
    </lineage>
</organism>
<evidence type="ECO:0000256" key="1">
    <source>
        <dbReference type="ARBA" id="ARBA00004611"/>
    </source>
</evidence>
<keyword evidence="11" id="KW-0966">Cell projection</keyword>
<keyword evidence="10" id="KW-0206">Cytoskeleton</keyword>
<keyword evidence="9" id="KW-0969">Cilium</keyword>
<reference evidence="18" key="4">
    <citation type="submission" date="2025-09" db="UniProtKB">
        <authorList>
            <consortium name="Ensembl"/>
        </authorList>
    </citation>
    <scope>IDENTIFICATION</scope>
    <source>
        <strain evidence="18">HNI</strain>
    </source>
</reference>
<sequence>MAGWMDGWLDGWLAGWMDGWLAGWMDGWIETEIFAADFCSNDSICFKVNPNICWIGKKMEAAVQSAFEEQLRIGEEKEKENSEEPELTVTHDNQEFCNPESYITNSVVETRLLNVADSFQRQYTVLFPDRKPLLLCPLNECGVKKFVSTTLQPSASSHCDLQTWQGCAYFVANFLSLELLEPPVDLPKHLFSPTSVLRTRRATCFEFATLLCSLLLGINHDAYCVSGYAAKEMCLLDQSQLPCPLLDSDVKEEDSQQQPEDLLRGLRVHCWVLVLAGSGSIRENFFIDPLTGSSYPTDSSSFLGIESVWNDLNYHVNMQDCRNGCVGLKFDLDDTNLWEPVLHGATSRKQLILDVLNKKENRMISTEKEEQPRVFEMPRSWVTFISIHEKDLETLWPDGKKVTFYKKAKLEKFAPYLNPDGVITRLTTYKDQDCAEVAMVKEWYKHRNDSLEEREVNKLKDSTSERFKYGRRFQLLFHRITSLSTGFEQQMEFSSYARPDYLARRVWSTNEMEEFYEGRRDFLCYRQVIFQPPDQFDDSVCWKSPLRRMRVLTVVERFHRNAAKPANEDVAERVFLVSEEQFELTYHLMDHRFIPSRRILTKPLFRKFSNDCVSTFQVDLCAKPLSTQALFKILGALQDDEAKLTAEIKDSLKEIEEIVACREQEQNQVKLRKRIKEAVPTCEDEDQRVEDENCLESWKVLISKNLDAEEAKRLYHSFLEEFKDKMVAQANLLQERYEKDTRELHAKQNQYRRNHLTMTEKQLEEYQCFCSEKTTQIKATQIRLNRHKELAHERYKALEQKLQQNPVLRPHLTK</sequence>
<feature type="signal peptide" evidence="14">
    <location>
        <begin position="1"/>
        <end position="22"/>
    </location>
</feature>
<dbReference type="PANTHER" id="PTHR35249">
    <property type="entry name" value="DYNEIN REGULATORY COMPLEX SUBUNIT 7"/>
    <property type="match status" value="1"/>
</dbReference>
<evidence type="ECO:0000313" key="18">
    <source>
        <dbReference type="Ensembl" id="ENSORLP00020023826.1"/>
    </source>
</evidence>
<dbReference type="Ensembl" id="ENSORLT00020008521.1">
    <property type="protein sequence ID" value="ENSORLP00020023826.1"/>
    <property type="gene ID" value="ENSORLG00020004907.1"/>
</dbReference>
<keyword evidence="8" id="KW-0175">Coiled coil</keyword>
<dbReference type="GO" id="GO:0030154">
    <property type="term" value="P:cell differentiation"/>
    <property type="evidence" value="ECO:0007669"/>
    <property type="project" value="UniProtKB-KW"/>
</dbReference>
<dbReference type="InterPro" id="IPR056290">
    <property type="entry name" value="CEPT76/DRC7_peptidase-like_dom"/>
</dbReference>
<evidence type="ECO:0000256" key="10">
    <source>
        <dbReference type="ARBA" id="ARBA00023212"/>
    </source>
</evidence>
<reference evidence="18" key="3">
    <citation type="submission" date="2025-08" db="UniProtKB">
        <authorList>
            <consortium name="Ensembl"/>
        </authorList>
    </citation>
    <scope>IDENTIFICATION</scope>
    <source>
        <strain evidence="18">HNI</strain>
    </source>
</reference>
<dbReference type="Pfam" id="PF24667">
    <property type="entry name" value="MORN_DRC7"/>
    <property type="match status" value="1"/>
</dbReference>
<evidence type="ECO:0000313" key="19">
    <source>
        <dbReference type="Proteomes" id="UP000265180"/>
    </source>
</evidence>
<evidence type="ECO:0000256" key="4">
    <source>
        <dbReference type="ARBA" id="ARBA00022490"/>
    </source>
</evidence>
<evidence type="ECO:0000256" key="2">
    <source>
        <dbReference type="ARBA" id="ARBA00010738"/>
    </source>
</evidence>
<dbReference type="Pfam" id="PF24656">
    <property type="entry name" value="CEPT76_peptidase"/>
    <property type="match status" value="1"/>
</dbReference>
<dbReference type="InterPro" id="IPR056292">
    <property type="entry name" value="DRC7_C"/>
</dbReference>
<dbReference type="AlphaFoldDB" id="A0A3P9LSY5"/>
<dbReference type="SUPFAM" id="SSF54001">
    <property type="entry name" value="Cysteine proteinases"/>
    <property type="match status" value="1"/>
</dbReference>
<feature type="domain" description="CEP76/DRC7 peptidase-like" evidence="15">
    <location>
        <begin position="268"/>
        <end position="340"/>
    </location>
</feature>
<comment type="similarity">
    <text evidence="2">Belongs to the DRC7 family.</text>
</comment>
<evidence type="ECO:0000256" key="14">
    <source>
        <dbReference type="SAM" id="SignalP"/>
    </source>
</evidence>
<keyword evidence="6" id="KW-0282">Flagellum</keyword>
<reference evidence="18 19" key="2">
    <citation type="submission" date="2017-04" db="EMBL/GenBank/DDBJ databases">
        <title>CpG methylation of centromeres and impact of large insertions on vertebrate speciation.</title>
        <authorList>
            <person name="Ichikawa K."/>
            <person name="Yoshimura J."/>
            <person name="Morishita S."/>
        </authorList>
    </citation>
    <scope>NUCLEOTIDE SEQUENCE</scope>
    <source>
        <strain evidence="18 19">HNI</strain>
    </source>
</reference>
<evidence type="ECO:0000259" key="16">
    <source>
        <dbReference type="Pfam" id="PF24667"/>
    </source>
</evidence>
<evidence type="ECO:0000256" key="3">
    <source>
        <dbReference type="ARBA" id="ARBA00021303"/>
    </source>
</evidence>
<keyword evidence="5" id="KW-0221">Differentiation</keyword>
<dbReference type="InterPro" id="IPR033551">
    <property type="entry name" value="DRC7/lobo"/>
</dbReference>
<dbReference type="InterPro" id="IPR056291">
    <property type="entry name" value="MORN_DRC7"/>
</dbReference>
<feature type="domain" description="Dynein regulatory complex subunit 7 MORN" evidence="16">
    <location>
        <begin position="397"/>
        <end position="671"/>
    </location>
</feature>
<keyword evidence="14" id="KW-0732">Signal</keyword>
<evidence type="ECO:0000256" key="7">
    <source>
        <dbReference type="ARBA" id="ARBA00022871"/>
    </source>
</evidence>
<evidence type="ECO:0000256" key="12">
    <source>
        <dbReference type="ARBA" id="ARBA00031627"/>
    </source>
</evidence>
<evidence type="ECO:0000256" key="6">
    <source>
        <dbReference type="ARBA" id="ARBA00022846"/>
    </source>
</evidence>
<comment type="subcellular location">
    <subcellularLocation>
        <location evidence="1">Cytoplasm</location>
        <location evidence="1">Cytoskeleton</location>
        <location evidence="1">Flagellum axoneme</location>
    </subcellularLocation>
</comment>
<evidence type="ECO:0000256" key="8">
    <source>
        <dbReference type="ARBA" id="ARBA00023054"/>
    </source>
</evidence>
<feature type="domain" description="Dynein regulatory complex subunit 7 C-terminal" evidence="17">
    <location>
        <begin position="705"/>
        <end position="812"/>
    </location>
</feature>
<dbReference type="Proteomes" id="UP000265180">
    <property type="component" value="Chromosome 7"/>
</dbReference>
<dbReference type="InterPro" id="IPR038765">
    <property type="entry name" value="Papain-like_cys_pep_sf"/>
</dbReference>